<dbReference type="Pfam" id="PF22352">
    <property type="entry name" value="K319L-like_PKD"/>
    <property type="match status" value="3"/>
</dbReference>
<dbReference type="Proteomes" id="UP000617628">
    <property type="component" value="Unassembled WGS sequence"/>
</dbReference>
<feature type="domain" description="PA14" evidence="4">
    <location>
        <begin position="30"/>
        <end position="187"/>
    </location>
</feature>
<feature type="domain" description="PA14" evidence="4">
    <location>
        <begin position="1091"/>
        <end position="1249"/>
    </location>
</feature>
<reference evidence="5" key="1">
    <citation type="submission" date="2021-01" db="EMBL/GenBank/DDBJ databases">
        <title>Modified the classification status of verrucomicrobia.</title>
        <authorList>
            <person name="Feng X."/>
        </authorList>
    </citation>
    <scope>NUCLEOTIDE SEQUENCE</scope>
    <source>
        <strain evidence="5">KCTC 13126</strain>
    </source>
</reference>
<accession>A0A934S1W5</accession>
<feature type="compositionally biased region" description="Polar residues" evidence="2">
    <location>
        <begin position="652"/>
        <end position="661"/>
    </location>
</feature>
<dbReference type="Pfam" id="PF16403">
    <property type="entry name" value="Bact_surface_Ig-like"/>
    <property type="match status" value="1"/>
</dbReference>
<evidence type="ECO:0000259" key="4">
    <source>
        <dbReference type="PROSITE" id="PS51820"/>
    </source>
</evidence>
<sequence>MRATQPRLLKIVHALFASLVIGYGLHSASAQSNGVLREVWTNLDGSDIEYLIENANYPDSPTIRDVLPTFSSPLNFSSNYGTRLRAYLRPNVSGDYTFWIQGDDSCVLYFGADGTDTNAELIASVPTYTSTTEWDKFPEQQSSKITLAAGQTYYLEVLHKEGGGADFVTVNWELEGTFERSAIPQELLSTIADAPSYDQDRDLYIEAGTNQNAYLPANDIQLNGSAFLRTQNTDTLAISWTQVSGLPAIIADADSLTPTVLASTPGLRTFEFTVSSESETQKDQVSVMLHEPLATGTGNFLQEIWLGVDGSKVESLLSHPDYPTRPHLIRETDELVGPRNWADLYGVRTRGLLTPPNTGYYTFYISGDDDTALFLSESADPDSAELIAFTPESTHEHEWTKHPEQSSEPVLLEKGKQYYLELLSISRWGSDHHSAAWSVDGGPIQKIGGEFFVAPDGFSKLAPDFASALEFAVEAGPNQEIHSPDNSVKLSGKTLRIHESITVENINWTQVSGPAPATLSTSTELETSALLPTEGTYTFQLTVRANGAEATDTVEVSLSSPLSDSTGAFTREVWLDIKGSSVEDLTAHPDFPDTPQIVDQLSSLSGPTNWGYAYGSRSTGYLIPTRTGPHTFYITADDSAVLSLSNDDSPNGLNQIASTGKRSPGDFRDDSQTSAPINLVAGERYFIEVLHKQYWGNDHFEVSWSFGDEKLPMLIGGGNLEPSNSDALPLSSELPEYAYAGPDRHYYSPTNKFDLIGEILEVGEEDNFHGATWTYLGNVEGVEIDNANELSTFAKIPGEGTYRFRLTLSTSGMTHYDDVSVRVLPPLSTETGGLNRAVWLDVEGSMIEDLLMSDPLLRSPRFEDIIPSLETPQNWTDYYGTHIIGYVHPPVSGEYTFWLAGNDRAELYLSTNETPEDSVLIAHMENAVSSRYWDRYETQQSAPVSLEAGKKYFIEVLHKEGKYSDNLAVAWSGPGLNPREVITAGYLSPIFESTPYAKEILVLAGEDQSIRWPQDSLELYAQVYDQQAGPDSLEYQWSASDPEVDFSTPLAVSTEARFPGPGTYSISLTASDGEHFATDSLNVTVLPSLAENIGSITREVWLDLPGYRMDDLINDPRFPDNPDILDTIDSFDLPRGWADYYGTRVRGYLIAPATGEYQFFVSADDYARVSINTSNQSFDGLDQIIDSQGYSGYRDWDRREDQASAPIQLTAGQTYPIELLHREKNGGDHAVLAWKTPGSDVIEIITGEVLAPAVDAPDASQNLIVIAPADIQQRWPQNTADLRGRAFDRSYGPESLKVRWEQHSGPGRLTFSSTADLETNVHASEPGEYTIRLYVSDGSEEIFDQLTFTLDTALSTRTGAATRSKFNEIPGNRVIDMVDSEKYPNSPDTLSPINQLDTQENSDGDHYGTLVTGFIHPPATGTYRFSVSGDDWVELWLSPSESPDQKSMICFTPRATEQYDWDMYPEYQTSTEIELDEGKKYYIEIRHKEHSWRDHFAVAWLRPDQEEMSIIQGAYLSPLDDDEAIDTPKIAINGSPTETINIGDAYIDPGFTATDSRGRDISDRVVVTNHIDTEQAGTYSVRYQVVNPSTGFAETIVRTVNVVPAESRPAIYPDPSCRPPLMIEWEEPEPGTISEQEASRFLAQATFGPTKTDIAHLQTIGYEAWIDEQLAMEPSYHRAQMEELRPALDEMGYMPYSDERLATWWTTAIKGPDQLRQRVAFALSQIVVISDKNTFGRLGLATANYYDILVRNAFGNYEQILQEVTVNPLMGNYLTMLRSDKSAPDENYAREIMQLFSIGLIMLNPDGTPLCDINGHDIPTYDNELIIELSRAFTGWSYAGSSNFYYTRHGETDYFSPMVPFDEHHDFGAKTLTGGYTLPQGLSPTEDVRRAVKHFADHPNVGPFLGLRLIQRLITSNPSPAYIYRVAKVYEDDGTGRRGNLGAVVKAILLDPEARDPESHARNSYGKLREPVLRLTHLLRTFEADTASNPPVFGRYPIYNTTSSFAQSPLQAPSVFNFYLPDYAPPGAIMDNGLVAPEFSITTEITTVDTANYLHESIDEDVPIWWRYSTTVRPNLSGLMALSSDTNALLDELDTLLIAGSMSSETRSTIKSVIDPMDDPEHRAKTALQLLITSPEFSIQK</sequence>
<dbReference type="InterPro" id="IPR052387">
    <property type="entry name" value="Fibrocystin"/>
</dbReference>
<dbReference type="PROSITE" id="PS50093">
    <property type="entry name" value="PKD"/>
    <property type="match status" value="1"/>
</dbReference>
<dbReference type="EMBL" id="JAENIL010000023">
    <property type="protein sequence ID" value="MBK1877914.1"/>
    <property type="molecule type" value="Genomic_DNA"/>
</dbReference>
<dbReference type="Gene3D" id="2.60.40.10">
    <property type="entry name" value="Immunoglobulins"/>
    <property type="match status" value="6"/>
</dbReference>
<dbReference type="PANTHER" id="PTHR46769">
    <property type="entry name" value="POLYCYSTIC KIDNEY AND HEPATIC DISEASE 1 (AUTOSOMAL RECESSIVE)-LIKE 1"/>
    <property type="match status" value="1"/>
</dbReference>
<feature type="domain" description="PKD" evidence="3">
    <location>
        <begin position="1025"/>
        <end position="1092"/>
    </location>
</feature>
<dbReference type="InterPro" id="IPR032179">
    <property type="entry name" value="Cry22Aa_Ig-like"/>
</dbReference>
<proteinExistence type="predicted"/>
<dbReference type="Gene3D" id="2.60.120.1560">
    <property type="match status" value="5"/>
</dbReference>
<protein>
    <submittedName>
        <fullName evidence="5">DUF1800 family protein</fullName>
    </submittedName>
</protein>
<keyword evidence="1" id="KW-0732">Signal</keyword>
<comment type="caution">
    <text evidence="5">The sequence shown here is derived from an EMBL/GenBank/DDBJ whole genome shotgun (WGS) entry which is preliminary data.</text>
</comment>
<dbReference type="InterPro" id="IPR014917">
    <property type="entry name" value="DUF1800"/>
</dbReference>
<evidence type="ECO:0000313" key="6">
    <source>
        <dbReference type="Proteomes" id="UP000617628"/>
    </source>
</evidence>
<dbReference type="PROSITE" id="PS51820">
    <property type="entry name" value="PA14"/>
    <property type="match status" value="6"/>
</dbReference>
<dbReference type="InterPro" id="IPR011658">
    <property type="entry name" value="PA14_dom"/>
</dbReference>
<dbReference type="SMART" id="SM00758">
    <property type="entry name" value="PA14"/>
    <property type="match status" value="6"/>
</dbReference>
<evidence type="ECO:0000259" key="3">
    <source>
        <dbReference type="PROSITE" id="PS50093"/>
    </source>
</evidence>
<evidence type="ECO:0000256" key="1">
    <source>
        <dbReference type="ARBA" id="ARBA00022729"/>
    </source>
</evidence>
<name>A0A934S1W5_9BACT</name>
<dbReference type="InterPro" id="IPR000601">
    <property type="entry name" value="PKD_dom"/>
</dbReference>
<feature type="domain" description="PA14" evidence="4">
    <location>
        <begin position="564"/>
        <end position="718"/>
    </location>
</feature>
<dbReference type="PANTHER" id="PTHR46769:SF2">
    <property type="entry name" value="FIBROCYSTIN-L ISOFORM 2 PRECURSOR-RELATED"/>
    <property type="match status" value="1"/>
</dbReference>
<gene>
    <name evidence="5" type="ORF">JIN87_13640</name>
</gene>
<feature type="domain" description="PA14" evidence="4">
    <location>
        <begin position="1356"/>
        <end position="1514"/>
    </location>
</feature>
<feature type="region of interest" description="Disordered" evidence="2">
    <location>
        <begin position="652"/>
        <end position="673"/>
    </location>
</feature>
<dbReference type="RefSeq" id="WP_200356124.1">
    <property type="nucleotide sequence ID" value="NZ_JAENIL010000023.1"/>
</dbReference>
<evidence type="ECO:0000256" key="2">
    <source>
        <dbReference type="SAM" id="MobiDB-lite"/>
    </source>
</evidence>
<dbReference type="Pfam" id="PF08811">
    <property type="entry name" value="DUF1800"/>
    <property type="match status" value="1"/>
</dbReference>
<dbReference type="InterPro" id="IPR013783">
    <property type="entry name" value="Ig-like_fold"/>
</dbReference>
<dbReference type="SUPFAM" id="SSF56988">
    <property type="entry name" value="Anthrax protective antigen"/>
    <property type="match status" value="6"/>
</dbReference>
<keyword evidence="6" id="KW-1185">Reference proteome</keyword>
<dbReference type="InterPro" id="IPR037524">
    <property type="entry name" value="PA14/GLEYA"/>
</dbReference>
<feature type="domain" description="PA14" evidence="4">
    <location>
        <begin position="829"/>
        <end position="986"/>
    </location>
</feature>
<evidence type="ECO:0000313" key="5">
    <source>
        <dbReference type="EMBL" id="MBK1877914.1"/>
    </source>
</evidence>
<feature type="domain" description="PA14" evidence="4">
    <location>
        <begin position="295"/>
        <end position="451"/>
    </location>
</feature>
<organism evidence="5 6">
    <name type="scientific">Pelagicoccus mobilis</name>
    <dbReference type="NCBI Taxonomy" id="415221"/>
    <lineage>
        <taxon>Bacteria</taxon>
        <taxon>Pseudomonadati</taxon>
        <taxon>Verrucomicrobiota</taxon>
        <taxon>Opitutia</taxon>
        <taxon>Puniceicoccales</taxon>
        <taxon>Pelagicoccaceae</taxon>
        <taxon>Pelagicoccus</taxon>
    </lineage>
</organism>
<dbReference type="Pfam" id="PF07691">
    <property type="entry name" value="PA14"/>
    <property type="match status" value="5"/>
</dbReference>